<feature type="signal peptide" evidence="2">
    <location>
        <begin position="1"/>
        <end position="22"/>
    </location>
</feature>
<dbReference type="EMBL" id="JBHMAS010000107">
    <property type="protein sequence ID" value="MFB9785258.1"/>
    <property type="molecule type" value="Genomic_DNA"/>
</dbReference>
<evidence type="ECO:0000256" key="1">
    <source>
        <dbReference type="SAM" id="MobiDB-lite"/>
    </source>
</evidence>
<evidence type="ECO:0000256" key="2">
    <source>
        <dbReference type="SAM" id="SignalP"/>
    </source>
</evidence>
<keyword evidence="2" id="KW-0732">Signal</keyword>
<protein>
    <recommendedName>
        <fullName evidence="5">Lipoprotein</fullName>
    </recommendedName>
</protein>
<organism evidence="3 4">
    <name type="scientific">Rhodococcus baikonurensis</name>
    <dbReference type="NCBI Taxonomy" id="172041"/>
    <lineage>
        <taxon>Bacteria</taxon>
        <taxon>Bacillati</taxon>
        <taxon>Actinomycetota</taxon>
        <taxon>Actinomycetes</taxon>
        <taxon>Mycobacteriales</taxon>
        <taxon>Nocardiaceae</taxon>
        <taxon>Rhodococcus</taxon>
        <taxon>Rhodococcus erythropolis group</taxon>
    </lineage>
</organism>
<feature type="region of interest" description="Disordered" evidence="1">
    <location>
        <begin position="27"/>
        <end position="64"/>
    </location>
</feature>
<evidence type="ECO:0000313" key="4">
    <source>
        <dbReference type="Proteomes" id="UP001589587"/>
    </source>
</evidence>
<gene>
    <name evidence="3" type="ORF">ACFFQ6_36775</name>
</gene>
<sequence>MPPTTRFATFAAAALTAALALSGCGSSDGSPTSAVTSEAPAVDAVEDTLPARMEGRIDNPDRTEMHGFLTASPYELTADLEVYSTQQLTADSAPAPDGKKYVVISSAPATTSWIIEKRGCTGELGACGRADLTETFELNFAPYDFSVTSPDPVEPVKKRARFGSPQGAELIFVVPQDASVMQLRVSAYRPGRLDAVEAWTDIDVEFSTLR</sequence>
<dbReference type="PROSITE" id="PS51257">
    <property type="entry name" value="PROKAR_LIPOPROTEIN"/>
    <property type="match status" value="1"/>
</dbReference>
<keyword evidence="4" id="KW-1185">Reference proteome</keyword>
<accession>A0ABV5XS08</accession>
<evidence type="ECO:0000313" key="3">
    <source>
        <dbReference type="EMBL" id="MFB9785258.1"/>
    </source>
</evidence>
<reference evidence="3 4" key="1">
    <citation type="submission" date="2024-09" db="EMBL/GenBank/DDBJ databases">
        <authorList>
            <person name="Sun Q."/>
            <person name="Mori K."/>
        </authorList>
    </citation>
    <scope>NUCLEOTIDE SEQUENCE [LARGE SCALE GENOMIC DNA]</scope>
    <source>
        <strain evidence="3 4">JCM 11411</strain>
    </source>
</reference>
<dbReference type="RefSeq" id="WP_211270239.1">
    <property type="nucleotide sequence ID" value="NZ_JBHMAS010000107.1"/>
</dbReference>
<name>A0ABV5XS08_9NOCA</name>
<feature type="compositionally biased region" description="Basic and acidic residues" evidence="1">
    <location>
        <begin position="53"/>
        <end position="64"/>
    </location>
</feature>
<feature type="chain" id="PRO_5046476437" description="Lipoprotein" evidence="2">
    <location>
        <begin position="23"/>
        <end position="210"/>
    </location>
</feature>
<dbReference type="Proteomes" id="UP001589587">
    <property type="component" value="Unassembled WGS sequence"/>
</dbReference>
<feature type="compositionally biased region" description="Polar residues" evidence="1">
    <location>
        <begin position="27"/>
        <end position="36"/>
    </location>
</feature>
<comment type="caution">
    <text evidence="3">The sequence shown here is derived from an EMBL/GenBank/DDBJ whole genome shotgun (WGS) entry which is preliminary data.</text>
</comment>
<evidence type="ECO:0008006" key="5">
    <source>
        <dbReference type="Google" id="ProtNLM"/>
    </source>
</evidence>
<proteinExistence type="predicted"/>